<reference evidence="2" key="2">
    <citation type="submission" date="2022-01" db="EMBL/GenBank/DDBJ databases">
        <authorList>
            <person name="Yamashiro T."/>
            <person name="Shiraishi A."/>
            <person name="Satake H."/>
            <person name="Nakayama K."/>
        </authorList>
    </citation>
    <scope>NUCLEOTIDE SEQUENCE</scope>
</reference>
<evidence type="ECO:0000313" key="2">
    <source>
        <dbReference type="EMBL" id="GJT40378.1"/>
    </source>
</evidence>
<keyword evidence="3" id="KW-1185">Reference proteome</keyword>
<gene>
    <name evidence="2" type="ORF">Tco_0940243</name>
</gene>
<sequence>MAKLLINTLDACNPLFLQANDHSNLPIVGFKLIGSDNYKMWSTAMKIALKGKNKIGIIDGTCVKPVTSVVLAQQWERCNAIILGWILGSLSQELEFDILTLLPSCTCAAHEGVLKHNQLVRLMQFLTGLNDVEESHRGLALGKLSAKSPVTFVVRTNNGNNNFNKRVSTNNDNNRGPNLNLVCKYCGLIRHTIERCYELNGYPAGFKMNPNLSKLFGFVKKFNGNNVDVS</sequence>
<feature type="domain" description="Retrotransposon Copia-like N-terminal" evidence="1">
    <location>
        <begin position="19"/>
        <end position="65"/>
    </location>
</feature>
<reference evidence="2" key="1">
    <citation type="journal article" date="2022" name="Int. J. Mol. Sci.">
        <title>Draft Genome of Tanacetum Coccineum: Genomic Comparison of Closely Related Tanacetum-Family Plants.</title>
        <authorList>
            <person name="Yamashiro T."/>
            <person name="Shiraishi A."/>
            <person name="Nakayama K."/>
            <person name="Satake H."/>
        </authorList>
    </citation>
    <scope>NUCLEOTIDE SEQUENCE</scope>
</reference>
<protein>
    <submittedName>
        <fullName evidence="2">Ribonuclease H-like domain-containing protein</fullName>
    </submittedName>
</protein>
<dbReference type="Proteomes" id="UP001151760">
    <property type="component" value="Unassembled WGS sequence"/>
</dbReference>
<name>A0ABQ5DQ12_9ASTR</name>
<proteinExistence type="predicted"/>
<dbReference type="EMBL" id="BQNB010015467">
    <property type="protein sequence ID" value="GJT40378.1"/>
    <property type="molecule type" value="Genomic_DNA"/>
</dbReference>
<evidence type="ECO:0000259" key="1">
    <source>
        <dbReference type="Pfam" id="PF14244"/>
    </source>
</evidence>
<organism evidence="2 3">
    <name type="scientific">Tanacetum coccineum</name>
    <dbReference type="NCBI Taxonomy" id="301880"/>
    <lineage>
        <taxon>Eukaryota</taxon>
        <taxon>Viridiplantae</taxon>
        <taxon>Streptophyta</taxon>
        <taxon>Embryophyta</taxon>
        <taxon>Tracheophyta</taxon>
        <taxon>Spermatophyta</taxon>
        <taxon>Magnoliopsida</taxon>
        <taxon>eudicotyledons</taxon>
        <taxon>Gunneridae</taxon>
        <taxon>Pentapetalae</taxon>
        <taxon>asterids</taxon>
        <taxon>campanulids</taxon>
        <taxon>Asterales</taxon>
        <taxon>Asteraceae</taxon>
        <taxon>Asteroideae</taxon>
        <taxon>Anthemideae</taxon>
        <taxon>Anthemidinae</taxon>
        <taxon>Tanacetum</taxon>
    </lineage>
</organism>
<dbReference type="InterPro" id="IPR029472">
    <property type="entry name" value="Copia-like_N"/>
</dbReference>
<comment type="caution">
    <text evidence="2">The sequence shown here is derived from an EMBL/GenBank/DDBJ whole genome shotgun (WGS) entry which is preliminary data.</text>
</comment>
<dbReference type="PANTHER" id="PTHR37610">
    <property type="entry name" value="CCHC-TYPE DOMAIN-CONTAINING PROTEIN"/>
    <property type="match status" value="1"/>
</dbReference>
<accession>A0ABQ5DQ12</accession>
<dbReference type="PANTHER" id="PTHR37610:SF78">
    <property type="entry name" value="GAG-POLYPEPTIDE OF LTR COPIA-TYPE-RELATED"/>
    <property type="match status" value="1"/>
</dbReference>
<evidence type="ECO:0000313" key="3">
    <source>
        <dbReference type="Proteomes" id="UP001151760"/>
    </source>
</evidence>
<dbReference type="Pfam" id="PF14244">
    <property type="entry name" value="Retrotran_gag_3"/>
    <property type="match status" value="1"/>
</dbReference>